<accession>A0AA40C5I3</accession>
<proteinExistence type="predicted"/>
<dbReference type="InterPro" id="IPR036380">
    <property type="entry name" value="Isochorismatase-like_sf"/>
</dbReference>
<protein>
    <submittedName>
        <fullName evidence="1">Uncharacterized protein</fullName>
    </submittedName>
</protein>
<evidence type="ECO:0000313" key="2">
    <source>
        <dbReference type="Proteomes" id="UP001175000"/>
    </source>
</evidence>
<reference evidence="1" key="1">
    <citation type="submission" date="2023-06" db="EMBL/GenBank/DDBJ databases">
        <title>Genome-scale phylogeny and comparative genomics of the fungal order Sordariales.</title>
        <authorList>
            <consortium name="Lawrence Berkeley National Laboratory"/>
            <person name="Hensen N."/>
            <person name="Bonometti L."/>
            <person name="Westerberg I."/>
            <person name="Brannstrom I.O."/>
            <person name="Guillou S."/>
            <person name="Cros-Aarteil S."/>
            <person name="Calhoun S."/>
            <person name="Haridas S."/>
            <person name="Kuo A."/>
            <person name="Mondo S."/>
            <person name="Pangilinan J."/>
            <person name="Riley R."/>
            <person name="Labutti K."/>
            <person name="Andreopoulos B."/>
            <person name="Lipzen A."/>
            <person name="Chen C."/>
            <person name="Yanf M."/>
            <person name="Daum C."/>
            <person name="Ng V."/>
            <person name="Clum A."/>
            <person name="Steindorff A."/>
            <person name="Ohm R."/>
            <person name="Martin F."/>
            <person name="Silar P."/>
            <person name="Natvig D."/>
            <person name="Lalanne C."/>
            <person name="Gautier V."/>
            <person name="Ament-Velasquez S.L."/>
            <person name="Kruys A."/>
            <person name="Hutchinson M.I."/>
            <person name="Powell A.J."/>
            <person name="Barry K."/>
            <person name="Miller A.N."/>
            <person name="Grigoriev I.V."/>
            <person name="Debuchy R."/>
            <person name="Gladieux P."/>
            <person name="Thoren M.H."/>
            <person name="Johannesson H."/>
        </authorList>
    </citation>
    <scope>NUCLEOTIDE SEQUENCE</scope>
    <source>
        <strain evidence="1">CBS 606.72</strain>
    </source>
</reference>
<dbReference type="Gene3D" id="3.40.50.850">
    <property type="entry name" value="Isochorismatase-like"/>
    <property type="match status" value="1"/>
</dbReference>
<comment type="caution">
    <text evidence="1">The sequence shown here is derived from an EMBL/GenBank/DDBJ whole genome shotgun (WGS) entry which is preliminary data.</text>
</comment>
<sequence length="288" mass="32517">MDTVLKAPTQGEIRNGFGWASPLESNDNPEFYRAGDAVLNHAIPTAREAGIQIIWITTGYSDDDLAKLDPGVFRTFNFGPVSVSPDVSWQKLPPGEAWSKKGMYRNQKGGGDDIGEVTDKNGKVIDAGRILVKGSWNSWLHDPLSDAHEEGKKSATPPDVHIYKIRNSGMTLPFTSINIDQCVMGTLQDAYPKGFDTILLKDGERFSRRHGRQRALDARHTEYSKFRNYEDLIEHVNEIRDEPLPDAVSLELSMIRLRLAVFRDFGSIFAERLRLNLEFSPHRYVSQR</sequence>
<organism evidence="1 2">
    <name type="scientific">Immersiella caudata</name>
    <dbReference type="NCBI Taxonomy" id="314043"/>
    <lineage>
        <taxon>Eukaryota</taxon>
        <taxon>Fungi</taxon>
        <taxon>Dikarya</taxon>
        <taxon>Ascomycota</taxon>
        <taxon>Pezizomycotina</taxon>
        <taxon>Sordariomycetes</taxon>
        <taxon>Sordariomycetidae</taxon>
        <taxon>Sordariales</taxon>
        <taxon>Lasiosphaeriaceae</taxon>
        <taxon>Immersiella</taxon>
    </lineage>
</organism>
<keyword evidence="2" id="KW-1185">Reference proteome</keyword>
<dbReference type="AlphaFoldDB" id="A0AA40C5I3"/>
<dbReference type="EMBL" id="JAULSU010000002">
    <property type="protein sequence ID" value="KAK0625835.1"/>
    <property type="molecule type" value="Genomic_DNA"/>
</dbReference>
<dbReference type="Proteomes" id="UP001175000">
    <property type="component" value="Unassembled WGS sequence"/>
</dbReference>
<evidence type="ECO:0000313" key="1">
    <source>
        <dbReference type="EMBL" id="KAK0625835.1"/>
    </source>
</evidence>
<dbReference type="SUPFAM" id="SSF52499">
    <property type="entry name" value="Isochorismatase-like hydrolases"/>
    <property type="match status" value="1"/>
</dbReference>
<gene>
    <name evidence="1" type="ORF">B0T14DRAFT_561798</name>
</gene>
<name>A0AA40C5I3_9PEZI</name>